<evidence type="ECO:0000313" key="1">
    <source>
        <dbReference type="EMBL" id="KAJ7547095.1"/>
    </source>
</evidence>
<keyword evidence="2" id="KW-1185">Reference proteome</keyword>
<name>A0ACC2CYK8_DIPCM</name>
<proteinExistence type="predicted"/>
<evidence type="ECO:0000313" key="2">
    <source>
        <dbReference type="Proteomes" id="UP001162992"/>
    </source>
</evidence>
<reference evidence="2" key="1">
    <citation type="journal article" date="2024" name="Proc. Natl. Acad. Sci. U.S.A.">
        <title>Extraordinary preservation of gene collinearity over three hundred million years revealed in homosporous lycophytes.</title>
        <authorList>
            <person name="Li C."/>
            <person name="Wickell D."/>
            <person name="Kuo L.Y."/>
            <person name="Chen X."/>
            <person name="Nie B."/>
            <person name="Liao X."/>
            <person name="Peng D."/>
            <person name="Ji J."/>
            <person name="Jenkins J."/>
            <person name="Williams M."/>
            <person name="Shu S."/>
            <person name="Plott C."/>
            <person name="Barry K."/>
            <person name="Rajasekar S."/>
            <person name="Grimwood J."/>
            <person name="Han X."/>
            <person name="Sun S."/>
            <person name="Hou Z."/>
            <person name="He W."/>
            <person name="Dai G."/>
            <person name="Sun C."/>
            <person name="Schmutz J."/>
            <person name="Leebens-Mack J.H."/>
            <person name="Li F.W."/>
            <person name="Wang L."/>
        </authorList>
    </citation>
    <scope>NUCLEOTIDE SEQUENCE [LARGE SCALE GENOMIC DNA]</scope>
    <source>
        <strain evidence="2">cv. PW_Plant_1</strain>
    </source>
</reference>
<comment type="caution">
    <text evidence="1">The sequence shown here is derived from an EMBL/GenBank/DDBJ whole genome shotgun (WGS) entry which is preliminary data.</text>
</comment>
<gene>
    <name evidence="1" type="ORF">O6H91_08G069100</name>
</gene>
<dbReference type="EMBL" id="CM055099">
    <property type="protein sequence ID" value="KAJ7547095.1"/>
    <property type="molecule type" value="Genomic_DNA"/>
</dbReference>
<organism evidence="1 2">
    <name type="scientific">Diphasiastrum complanatum</name>
    <name type="common">Issler's clubmoss</name>
    <name type="synonym">Lycopodium complanatum</name>
    <dbReference type="NCBI Taxonomy" id="34168"/>
    <lineage>
        <taxon>Eukaryota</taxon>
        <taxon>Viridiplantae</taxon>
        <taxon>Streptophyta</taxon>
        <taxon>Embryophyta</taxon>
        <taxon>Tracheophyta</taxon>
        <taxon>Lycopodiopsida</taxon>
        <taxon>Lycopodiales</taxon>
        <taxon>Lycopodiaceae</taxon>
        <taxon>Lycopodioideae</taxon>
        <taxon>Diphasiastrum</taxon>
    </lineage>
</organism>
<sequence>MEGLVRLRREASTTAVIDDVVLECVFNYLDDPQDRKAASQVSPQWHRIDGITRKHVEIPFCYSVSPLALTRRFKFLDSLKIKGKPRASEFDLIPRDWGGYAQPWVDEIVKAYPAMAKLHFKRMKVTDEDLAHLAYKFGNSLEVLKLDKCDGFSTLGLQEVARCCRHMKVIYLEESTITDNGGEWLHELARGNSHLEMLNFAMTPLQIPEVGDLEMLVENCKSLSCLKVGEIDTISIKKVLRKATVLQEFAMSNSNYDYFTDQYNSPEGIATEFELPRTLNSLSGDILLPLNPIVASNIRKLDMKLTFLSTEDQLGVLRCCINLEVLELLNNIGDDGLAVLANGCRKLQKLRIERAGPDDPATVSPNSLISLAQNCVHLKFLALHIANVNNAALSAIGQYCQHLVDFRLILIDSNEIVTGLPLDRGILAVMEGCKKLTRICLYLCHGGLTDTGLAYIGRHGGELKWALLGCIGDSDSGLLQFASGCKKLEKLEMRDCPFSEAALCEAVVTMESLKYIWVEGRISAQRCSGFRAMSRPFWNMEYCRGSHSQEHFKQLLAYFSLAGVRNDRPDEVVSLCPL</sequence>
<protein>
    <submittedName>
        <fullName evidence="1">Uncharacterized protein</fullName>
    </submittedName>
</protein>
<accession>A0ACC2CYK8</accession>
<dbReference type="Proteomes" id="UP001162992">
    <property type="component" value="Chromosome 8"/>
</dbReference>